<keyword evidence="2 4" id="KW-0560">Oxidoreductase</keyword>
<keyword evidence="3" id="KW-0520">NAD</keyword>
<dbReference type="AlphaFoldDB" id="A0A368NBR3"/>
<reference evidence="7 8" key="1">
    <citation type="submission" date="2018-07" db="EMBL/GenBank/DDBJ databases">
        <title>Genome sequences of Haloplanus salinus JCM 18368T.</title>
        <authorList>
            <person name="Kim Y.B."/>
            <person name="Roh S.W."/>
        </authorList>
    </citation>
    <scope>NUCLEOTIDE SEQUENCE [LARGE SCALE GENOMIC DNA]</scope>
    <source>
        <strain evidence="7 8">JCM 18368</strain>
    </source>
</reference>
<dbReference type="PROSITE" id="PS00671">
    <property type="entry name" value="D_2_HYDROXYACID_DH_3"/>
    <property type="match status" value="1"/>
</dbReference>
<dbReference type="InterPro" id="IPR043322">
    <property type="entry name" value="CtBP"/>
</dbReference>
<sequence>MTDTIVATDYDFEDLSIESAVLDDADAELRGECARTPEEVAEAAAGADALLVQYADVTDEVFEALPDLQAVGRYGIGVDSIDVDAAAEHGVPVVNVPDYCIEEVPTHTLALLLACVRKVPSYDRAIKGGEWDWTAGRPIRRLTGSTLGLVGFGKLPRRLIELVEGFDLEVLVYDPYVDAADIDAAGAEKVDLDALLERSRYVSVHAPLTDETRNLIDADALDRMREDAIVVNTARGPLIDVDALFEAVEAGDIAGAGLDVLPEEPPSDPPLDHDAIVYTPHVAFYSEESEATMRRTVTEDVLGILRGEAPRNPVNDVNGV</sequence>
<dbReference type="Proteomes" id="UP000252189">
    <property type="component" value="Unassembled WGS sequence"/>
</dbReference>
<dbReference type="CDD" id="cd05299">
    <property type="entry name" value="CtBP_dh"/>
    <property type="match status" value="1"/>
</dbReference>
<evidence type="ECO:0000256" key="4">
    <source>
        <dbReference type="RuleBase" id="RU003719"/>
    </source>
</evidence>
<accession>A0A368NBR3</accession>
<protein>
    <submittedName>
        <fullName evidence="7">C-terminal binding protein</fullName>
    </submittedName>
</protein>
<evidence type="ECO:0000256" key="3">
    <source>
        <dbReference type="ARBA" id="ARBA00023027"/>
    </source>
</evidence>
<dbReference type="InterPro" id="IPR006139">
    <property type="entry name" value="D-isomer_2_OHA_DH_cat_dom"/>
</dbReference>
<evidence type="ECO:0000259" key="5">
    <source>
        <dbReference type="Pfam" id="PF00389"/>
    </source>
</evidence>
<dbReference type="InterPro" id="IPR029753">
    <property type="entry name" value="D-isomer_DH_CS"/>
</dbReference>
<dbReference type="PANTHER" id="PTHR43761:SF1">
    <property type="entry name" value="D-ISOMER SPECIFIC 2-HYDROXYACID DEHYDROGENASE CATALYTIC DOMAIN-CONTAINING PROTEIN-RELATED"/>
    <property type="match status" value="1"/>
</dbReference>
<dbReference type="SUPFAM" id="SSF51735">
    <property type="entry name" value="NAD(P)-binding Rossmann-fold domains"/>
    <property type="match status" value="1"/>
</dbReference>
<proteinExistence type="inferred from homology"/>
<comment type="similarity">
    <text evidence="1 4">Belongs to the D-isomer specific 2-hydroxyacid dehydrogenase family.</text>
</comment>
<dbReference type="SUPFAM" id="SSF52283">
    <property type="entry name" value="Formate/glycerate dehydrogenase catalytic domain-like"/>
    <property type="match status" value="1"/>
</dbReference>
<evidence type="ECO:0000256" key="2">
    <source>
        <dbReference type="ARBA" id="ARBA00023002"/>
    </source>
</evidence>
<gene>
    <name evidence="7" type="ORF">DU504_09100</name>
</gene>
<dbReference type="Gene3D" id="3.40.50.720">
    <property type="entry name" value="NAD(P)-binding Rossmann-like Domain"/>
    <property type="match status" value="2"/>
</dbReference>
<dbReference type="RefSeq" id="WP_114449004.1">
    <property type="nucleotide sequence ID" value="NZ_QPHM01000001.1"/>
</dbReference>
<keyword evidence="8" id="KW-1185">Reference proteome</keyword>
<dbReference type="PANTHER" id="PTHR43761">
    <property type="entry name" value="D-ISOMER SPECIFIC 2-HYDROXYACID DEHYDROGENASE FAMILY PROTEIN (AFU_ORTHOLOGUE AFUA_1G13630)"/>
    <property type="match status" value="1"/>
</dbReference>
<dbReference type="Pfam" id="PF00389">
    <property type="entry name" value="2-Hacid_dh"/>
    <property type="match status" value="1"/>
</dbReference>
<name>A0A368NBR3_9EURY</name>
<organism evidence="7 8">
    <name type="scientific">Haloplanus salinus</name>
    <dbReference type="NCBI Taxonomy" id="1126245"/>
    <lineage>
        <taxon>Archaea</taxon>
        <taxon>Methanobacteriati</taxon>
        <taxon>Methanobacteriota</taxon>
        <taxon>Stenosarchaea group</taxon>
        <taxon>Halobacteria</taxon>
        <taxon>Halobacteriales</taxon>
        <taxon>Haloferacaceae</taxon>
        <taxon>Haloplanus</taxon>
    </lineage>
</organism>
<dbReference type="EMBL" id="QPHM01000001">
    <property type="protein sequence ID" value="RCU47443.1"/>
    <property type="molecule type" value="Genomic_DNA"/>
</dbReference>
<feature type="domain" description="D-isomer specific 2-hydroxyacid dehydrogenase catalytic" evidence="5">
    <location>
        <begin position="26"/>
        <end position="315"/>
    </location>
</feature>
<dbReference type="GO" id="GO:0003714">
    <property type="term" value="F:transcription corepressor activity"/>
    <property type="evidence" value="ECO:0007669"/>
    <property type="project" value="InterPro"/>
</dbReference>
<dbReference type="Pfam" id="PF02826">
    <property type="entry name" value="2-Hacid_dh_C"/>
    <property type="match status" value="1"/>
</dbReference>
<dbReference type="InterPro" id="IPR050418">
    <property type="entry name" value="D-iso_2-hydroxyacid_DH_PdxB"/>
</dbReference>
<dbReference type="GO" id="GO:0016616">
    <property type="term" value="F:oxidoreductase activity, acting on the CH-OH group of donors, NAD or NADP as acceptor"/>
    <property type="evidence" value="ECO:0007669"/>
    <property type="project" value="InterPro"/>
</dbReference>
<dbReference type="OrthoDB" id="34275at2157"/>
<comment type="caution">
    <text evidence="7">The sequence shown here is derived from an EMBL/GenBank/DDBJ whole genome shotgun (WGS) entry which is preliminary data.</text>
</comment>
<evidence type="ECO:0000313" key="7">
    <source>
        <dbReference type="EMBL" id="RCU47443.1"/>
    </source>
</evidence>
<feature type="domain" description="D-isomer specific 2-hydroxyacid dehydrogenase NAD-binding" evidence="6">
    <location>
        <begin position="109"/>
        <end position="283"/>
    </location>
</feature>
<dbReference type="InterPro" id="IPR036291">
    <property type="entry name" value="NAD(P)-bd_dom_sf"/>
</dbReference>
<evidence type="ECO:0000256" key="1">
    <source>
        <dbReference type="ARBA" id="ARBA00005854"/>
    </source>
</evidence>
<evidence type="ECO:0000259" key="6">
    <source>
        <dbReference type="Pfam" id="PF02826"/>
    </source>
</evidence>
<dbReference type="GO" id="GO:0051287">
    <property type="term" value="F:NAD binding"/>
    <property type="evidence" value="ECO:0007669"/>
    <property type="project" value="InterPro"/>
</dbReference>
<dbReference type="InterPro" id="IPR006140">
    <property type="entry name" value="D-isomer_DH_NAD-bd"/>
</dbReference>
<evidence type="ECO:0000313" key="8">
    <source>
        <dbReference type="Proteomes" id="UP000252189"/>
    </source>
</evidence>